<feature type="coiled-coil region" evidence="1">
    <location>
        <begin position="546"/>
        <end position="720"/>
    </location>
</feature>
<dbReference type="EMBL" id="OU015566">
    <property type="protein sequence ID" value="CAG5105557.1"/>
    <property type="molecule type" value="Genomic_DNA"/>
</dbReference>
<dbReference type="SMART" id="SM00225">
    <property type="entry name" value="BTB"/>
    <property type="match status" value="1"/>
</dbReference>
<evidence type="ECO:0000313" key="4">
    <source>
        <dbReference type="Proteomes" id="UP001158576"/>
    </source>
</evidence>
<evidence type="ECO:0000256" key="1">
    <source>
        <dbReference type="SAM" id="Coils"/>
    </source>
</evidence>
<protein>
    <submittedName>
        <fullName evidence="3">Oidioi.mRNA.OKI2018_I69.chr1.g2234.t1.cds</fullName>
    </submittedName>
</protein>
<dbReference type="InterPro" id="IPR003131">
    <property type="entry name" value="T1-type_BTB"/>
</dbReference>
<proteinExistence type="predicted"/>
<name>A0ABN7SZP0_OIKDI</name>
<keyword evidence="1" id="KW-0175">Coiled coil</keyword>
<organism evidence="3 4">
    <name type="scientific">Oikopleura dioica</name>
    <name type="common">Tunicate</name>
    <dbReference type="NCBI Taxonomy" id="34765"/>
    <lineage>
        <taxon>Eukaryota</taxon>
        <taxon>Metazoa</taxon>
        <taxon>Chordata</taxon>
        <taxon>Tunicata</taxon>
        <taxon>Appendicularia</taxon>
        <taxon>Copelata</taxon>
        <taxon>Oikopleuridae</taxon>
        <taxon>Oikopleura</taxon>
    </lineage>
</organism>
<dbReference type="CDD" id="cd18316">
    <property type="entry name" value="BTB_POZ_KCTD-like"/>
    <property type="match status" value="1"/>
</dbReference>
<evidence type="ECO:0000313" key="3">
    <source>
        <dbReference type="EMBL" id="CAG5105557.1"/>
    </source>
</evidence>
<dbReference type="SUPFAM" id="SSF54695">
    <property type="entry name" value="POZ domain"/>
    <property type="match status" value="1"/>
</dbReference>
<keyword evidence="4" id="KW-1185">Reference proteome</keyword>
<evidence type="ECO:0000259" key="2">
    <source>
        <dbReference type="SMART" id="SM00225"/>
    </source>
</evidence>
<dbReference type="Gene3D" id="3.30.710.10">
    <property type="entry name" value="Potassium Channel Kv1.1, Chain A"/>
    <property type="match status" value="1"/>
</dbReference>
<dbReference type="PANTHER" id="PTHR14499:SF144">
    <property type="entry name" value="POTASSIUM CHANNEL TETRAMERISATION-TYPE BTB DOMAIN-CONTAINING PROTEIN"/>
    <property type="match status" value="1"/>
</dbReference>
<dbReference type="InterPro" id="IPR011333">
    <property type="entry name" value="SKP1/BTB/POZ_sf"/>
</dbReference>
<gene>
    <name evidence="3" type="ORF">OKIOD_LOCUS10999</name>
</gene>
<dbReference type="InterPro" id="IPR000210">
    <property type="entry name" value="BTB/POZ_dom"/>
</dbReference>
<feature type="domain" description="BTB" evidence="2">
    <location>
        <begin position="9"/>
        <end position="112"/>
    </location>
</feature>
<accession>A0ABN7SZP0</accession>
<sequence>MKPIVEDDEIVRINVGGVKFTTLRSTLLRYSHSILARMINGKIPPRRDSEGNAFLDRDPQIFKYILEFLRSSKVVISDDLIQGILPQLLHEAEYFMIDPLVEELRHRQARLNKRDVLLVWNEGGVIKFNCTDEDVLAQLDYLKPPIVGLKKTRSIATIQYDCDFLVAINHFINNGFTRPDIMSSKQFAQAKEKAIDEKLKENARTHEVEQIRKRDARGLERKRAEGGVSFLYDQPQIVEKYQEERDKRIKEIEKGYMFEWQKNAPRDRFVDGILPTEIASKPQIHMPFNGPNVMLSIPCFRCKQHGHLTYDKVCPRYSEDISEAELKEMGKSFQLVEIDPRRIETLVEDFTNEYVNYHGAPEASIAKEKFAYRQSQFALNPETTKILREQSGIDTMIPVMEREKRRKEDLEYVEGLGVVGRRVLLTTVRRMMREKKRKLRMKLLEKELFDLADKIYISDDSDSEGEYEIDIPELQEEFTNVIDELVFGSEAPVVKIEPIDDTIIKSEPVNQYPELEAAVKVEIKEELTDAEEKIRSRLTKRRCEEIVKLNNLKAEYKQVVADASSEQDPLAEAVSVYVAEGSTKKEIQSNLKKLEEEKKKSIEARLRQRLQKQRRQVEKLEHEIKGITETLDKTDETKALYELKLRKEKGFEAISKIKGIEERLRELDQQIVAESQQRKEQQLHEMSIVASRTDAEKLLRQRIEERKHEADREAEQEESETLRQVGFAGSVEEAHKNFKPKRKVSESDADVIVSSICLPSKEITVMTKEEKLKLQKEEEEKAKEAGRVYVPKTEIKSFEKEINGKKHKIDESFLSQFGIKLD</sequence>
<dbReference type="Pfam" id="PF02214">
    <property type="entry name" value="BTB_2"/>
    <property type="match status" value="1"/>
</dbReference>
<dbReference type="PANTHER" id="PTHR14499">
    <property type="entry name" value="POTASSIUM CHANNEL TETRAMERIZATION DOMAIN-CONTAINING"/>
    <property type="match status" value="1"/>
</dbReference>
<dbReference type="Proteomes" id="UP001158576">
    <property type="component" value="Chromosome 1"/>
</dbReference>
<reference evidence="3 4" key="1">
    <citation type="submission" date="2021-04" db="EMBL/GenBank/DDBJ databases">
        <authorList>
            <person name="Bliznina A."/>
        </authorList>
    </citation>
    <scope>NUCLEOTIDE SEQUENCE [LARGE SCALE GENOMIC DNA]</scope>
</reference>